<accession>A0A0C1NDL7</accession>
<comment type="caution">
    <text evidence="1">The sequence shown here is derived from an EMBL/GenBank/DDBJ whole genome shotgun (WGS) entry which is preliminary data.</text>
</comment>
<name>A0A0C1NDL7_9CYAN</name>
<dbReference type="AlphaFoldDB" id="A0A0C1NDL7"/>
<dbReference type="EMBL" id="JHEG02000048">
    <property type="protein sequence ID" value="KIE10866.1"/>
    <property type="molecule type" value="Genomic_DNA"/>
</dbReference>
<evidence type="ECO:0000313" key="1">
    <source>
        <dbReference type="EMBL" id="KIE10866.1"/>
    </source>
</evidence>
<reference evidence="1" key="1">
    <citation type="journal article" date="2015" name="Genome Announc.">
        <title>Draft Genome Sequence of Tolypothrix boutellei Strain VB521301.</title>
        <authorList>
            <person name="Chandrababunaidu M.M."/>
            <person name="Singh D."/>
            <person name="Sen D."/>
            <person name="Bhan S."/>
            <person name="Das S."/>
            <person name="Gupta A."/>
            <person name="Adhikary S.P."/>
            <person name="Tripathy S."/>
        </authorList>
    </citation>
    <scope>NUCLEOTIDE SEQUENCE</scope>
    <source>
        <strain evidence="1">VB521301</strain>
    </source>
</reference>
<sequence>MELLKEMLKNVYKSFTNKTHTIGTRNEAIINAWLIGFKALTESDAFALSIKLLSDTSYYFYRLM</sequence>
<organism evidence="1">
    <name type="scientific">Tolypothrix bouteillei VB521301</name>
    <dbReference type="NCBI Taxonomy" id="1479485"/>
    <lineage>
        <taxon>Bacteria</taxon>
        <taxon>Bacillati</taxon>
        <taxon>Cyanobacteriota</taxon>
        <taxon>Cyanophyceae</taxon>
        <taxon>Nostocales</taxon>
        <taxon>Tolypothrichaceae</taxon>
        <taxon>Tolypothrix</taxon>
    </lineage>
</organism>
<gene>
    <name evidence="1" type="ORF">DA73_0220605</name>
</gene>
<proteinExistence type="predicted"/>
<protein>
    <submittedName>
        <fullName evidence="1">Uncharacterized protein</fullName>
    </submittedName>
</protein>